<dbReference type="Pfam" id="PF12796">
    <property type="entry name" value="Ank_2"/>
    <property type="match status" value="2"/>
</dbReference>
<dbReference type="InterPro" id="IPR007111">
    <property type="entry name" value="NACHT_NTPase"/>
</dbReference>
<organism evidence="5 6">
    <name type="scientific">Penicillium cosmopolitanum</name>
    <dbReference type="NCBI Taxonomy" id="1131564"/>
    <lineage>
        <taxon>Eukaryota</taxon>
        <taxon>Fungi</taxon>
        <taxon>Dikarya</taxon>
        <taxon>Ascomycota</taxon>
        <taxon>Pezizomycotina</taxon>
        <taxon>Eurotiomycetes</taxon>
        <taxon>Eurotiomycetidae</taxon>
        <taxon>Eurotiales</taxon>
        <taxon>Aspergillaceae</taxon>
        <taxon>Penicillium</taxon>
    </lineage>
</organism>
<dbReference type="InterPro" id="IPR054471">
    <property type="entry name" value="GPIID_WHD"/>
</dbReference>
<dbReference type="OrthoDB" id="1577640at2759"/>
<dbReference type="Proteomes" id="UP001147747">
    <property type="component" value="Unassembled WGS sequence"/>
</dbReference>
<dbReference type="GO" id="GO:0009116">
    <property type="term" value="P:nucleoside metabolic process"/>
    <property type="evidence" value="ECO:0007669"/>
    <property type="project" value="InterPro"/>
</dbReference>
<feature type="repeat" description="ANK" evidence="2">
    <location>
        <begin position="933"/>
        <end position="960"/>
    </location>
</feature>
<feature type="repeat" description="ANK" evidence="2">
    <location>
        <begin position="862"/>
        <end position="894"/>
    </location>
</feature>
<dbReference type="InterPro" id="IPR036770">
    <property type="entry name" value="Ankyrin_rpt-contain_sf"/>
</dbReference>
<dbReference type="Gene3D" id="1.25.40.20">
    <property type="entry name" value="Ankyrin repeat-containing domain"/>
    <property type="match status" value="1"/>
</dbReference>
<evidence type="ECO:0000313" key="5">
    <source>
        <dbReference type="EMBL" id="KAJ5414597.1"/>
    </source>
</evidence>
<feature type="repeat" description="ANK" evidence="2">
    <location>
        <begin position="994"/>
        <end position="1026"/>
    </location>
</feature>
<dbReference type="GeneID" id="81364841"/>
<dbReference type="GO" id="GO:0003824">
    <property type="term" value="F:catalytic activity"/>
    <property type="evidence" value="ECO:0007669"/>
    <property type="project" value="InterPro"/>
</dbReference>
<keyword evidence="2" id="KW-0040">ANK repeat</keyword>
<dbReference type="InterPro" id="IPR035994">
    <property type="entry name" value="Nucleoside_phosphorylase_sf"/>
</dbReference>
<sequence length="1050" mass="116595">MPIPSGGCAPFRKKQTAARVMLDEEHEALPIPHNDHNTYALGSICGHNVVIACLPNMGTHTAATVATSMINTFQSIRFGLLVGVGGGIPSKVSLGDVVVSQPIADYHGVVQWDMGKLEEGGRFVHTGSLNRPPNALINASNLLKSKYEMYGSKINEYLDDVERKFPRLVPKYTRCECLEDPLFWQAIIIIVAYLLGLWATSPVNKESGYLPEKTEVTRTRREVRVHHGLIASGNKVVKDAKSRDSLDKVFGGHLLCLEMEAAGLMNDFPCIVIRGICDYADLEEEDSWQEYAATVAAAYAKELLGCVQPSVVDAEKAVLENVQEQVDSVQQTTVATKATTDSIRSVLHSDKIKRWLCPPDPSTNANRARTLRHEGTGTWLFKNSVFQSWHSGSRRQLWLHGLAGCGKTVLSANVLDHLVKENDGLILSFFFDFSDITKQTLDGMLRMVMTNLRRGGLWAIVFKMLVAQRKVCVILDALDESKTRGDVLEWIKDIVSRPELIHVQLLFTSRPESEFIRHIPFLIGEENCLSLDKQAINSDIQLWVTTQLFQRRDFTEKALSPNLLEEIRRKVGDGADGMFRWASCQLDSLGRCRHEAAIEEALESLPRNLNETYERMVKSIPTELESDAIRLLQFLVHSKRPLKVAEAKEVIATQIENESQGFNIKRRLFCETDILDYCPGLIVVHATDKELHLAHFSVKEFLLGEDHFRIRTASISIVRTCLIYLAEINSTYREVKRDFPMARYAAEIWTGFAALAPASEEIVREIVSFLEKEATFQRWARLYQADRSWDNEPGPPRGSRLYYACMSGLVVPTRVLICKGADVNAQGGRYGNALQAASLEGHQEIAELLLDKGADVNAQGGEFGNALQAASLEGHQEIVKLLLDKGADVNAPSGHYGNALYAALERGYQEIIILLLDTGVDINAHSGRYGNVLYAALEKGCQETVKLLLDKGADVNAPGGHYGNALQAASLEGHQQIVKLLLDKGADVNAQGGRYGNALQIASQRGHQEIVKILQRRGAEISFSKQSPSNTSSPVEKYRPIDSEPFNKTQ</sequence>
<dbReference type="InterPro" id="IPR053137">
    <property type="entry name" value="NLR-like"/>
</dbReference>
<evidence type="ECO:0000256" key="1">
    <source>
        <dbReference type="ARBA" id="ARBA00022737"/>
    </source>
</evidence>
<proteinExistence type="predicted"/>
<dbReference type="Gene3D" id="3.40.50.300">
    <property type="entry name" value="P-loop containing nucleotide triphosphate hydrolases"/>
    <property type="match status" value="1"/>
</dbReference>
<feature type="repeat" description="ANK" evidence="2">
    <location>
        <begin position="961"/>
        <end position="993"/>
    </location>
</feature>
<feature type="repeat" description="ANK" evidence="2">
    <location>
        <begin position="895"/>
        <end position="927"/>
    </location>
</feature>
<evidence type="ECO:0000259" key="4">
    <source>
        <dbReference type="PROSITE" id="PS50837"/>
    </source>
</evidence>
<feature type="compositionally biased region" description="Polar residues" evidence="3">
    <location>
        <begin position="1023"/>
        <end position="1034"/>
    </location>
</feature>
<protein>
    <submittedName>
        <fullName evidence="5">NACHT nucleoside triphosphatase</fullName>
    </submittedName>
</protein>
<accession>A0A9W9WC73</accession>
<dbReference type="AlphaFoldDB" id="A0A9W9WC73"/>
<dbReference type="EMBL" id="JAPZBU010000003">
    <property type="protein sequence ID" value="KAJ5414597.1"/>
    <property type="molecule type" value="Genomic_DNA"/>
</dbReference>
<dbReference type="Pfam" id="PF22939">
    <property type="entry name" value="WHD_GPIID"/>
    <property type="match status" value="1"/>
</dbReference>
<dbReference type="Gene3D" id="3.40.50.1580">
    <property type="entry name" value="Nucleoside phosphorylase domain"/>
    <property type="match status" value="1"/>
</dbReference>
<evidence type="ECO:0000313" key="6">
    <source>
        <dbReference type="Proteomes" id="UP001147747"/>
    </source>
</evidence>
<dbReference type="InterPro" id="IPR027417">
    <property type="entry name" value="P-loop_NTPase"/>
</dbReference>
<dbReference type="InterPro" id="IPR002110">
    <property type="entry name" value="Ankyrin_rpt"/>
</dbReference>
<dbReference type="SUPFAM" id="SSF53167">
    <property type="entry name" value="Purine and uridine phosphorylases"/>
    <property type="match status" value="1"/>
</dbReference>
<dbReference type="PROSITE" id="PS50088">
    <property type="entry name" value="ANK_REPEAT"/>
    <property type="match status" value="6"/>
</dbReference>
<feature type="region of interest" description="Disordered" evidence="3">
    <location>
        <begin position="1022"/>
        <end position="1050"/>
    </location>
</feature>
<name>A0A9W9WC73_9EURO</name>
<keyword evidence="6" id="KW-1185">Reference proteome</keyword>
<dbReference type="PROSITE" id="PS50297">
    <property type="entry name" value="ANK_REP_REGION"/>
    <property type="match status" value="3"/>
</dbReference>
<keyword evidence="1" id="KW-0677">Repeat</keyword>
<dbReference type="Pfam" id="PF13637">
    <property type="entry name" value="Ank_4"/>
    <property type="match status" value="1"/>
</dbReference>
<gene>
    <name evidence="5" type="ORF">N7509_001224</name>
</gene>
<evidence type="ECO:0000256" key="2">
    <source>
        <dbReference type="PROSITE-ProRule" id="PRU00023"/>
    </source>
</evidence>
<dbReference type="InterPro" id="IPR056884">
    <property type="entry name" value="NPHP3-like_N"/>
</dbReference>
<comment type="caution">
    <text evidence="5">The sequence shown here is derived from an EMBL/GenBank/DDBJ whole genome shotgun (WGS) entry which is preliminary data.</text>
</comment>
<feature type="repeat" description="ANK" evidence="2">
    <location>
        <begin position="829"/>
        <end position="861"/>
    </location>
</feature>
<dbReference type="RefSeq" id="XP_056494443.1">
    <property type="nucleotide sequence ID" value="XM_056625861.1"/>
</dbReference>
<dbReference type="SMART" id="SM00248">
    <property type="entry name" value="ANK"/>
    <property type="match status" value="7"/>
</dbReference>
<reference evidence="5" key="2">
    <citation type="journal article" date="2023" name="IMA Fungus">
        <title>Comparative genomic study of the Penicillium genus elucidates a diverse pangenome and 15 lateral gene transfer events.</title>
        <authorList>
            <person name="Petersen C."/>
            <person name="Sorensen T."/>
            <person name="Nielsen M.R."/>
            <person name="Sondergaard T.E."/>
            <person name="Sorensen J.L."/>
            <person name="Fitzpatrick D.A."/>
            <person name="Frisvad J.C."/>
            <person name="Nielsen K.L."/>
        </authorList>
    </citation>
    <scope>NUCLEOTIDE SEQUENCE</scope>
    <source>
        <strain evidence="5">IBT 29677</strain>
    </source>
</reference>
<dbReference type="SUPFAM" id="SSF52540">
    <property type="entry name" value="P-loop containing nucleoside triphosphate hydrolases"/>
    <property type="match status" value="1"/>
</dbReference>
<dbReference type="SUPFAM" id="SSF48403">
    <property type="entry name" value="Ankyrin repeat"/>
    <property type="match status" value="1"/>
</dbReference>
<reference evidence="5" key="1">
    <citation type="submission" date="2022-12" db="EMBL/GenBank/DDBJ databases">
        <authorList>
            <person name="Petersen C."/>
        </authorList>
    </citation>
    <scope>NUCLEOTIDE SEQUENCE</scope>
    <source>
        <strain evidence="5">IBT 29677</strain>
    </source>
</reference>
<feature type="domain" description="NACHT" evidence="4">
    <location>
        <begin position="395"/>
        <end position="513"/>
    </location>
</feature>
<dbReference type="Pfam" id="PF24883">
    <property type="entry name" value="NPHP3_N"/>
    <property type="match status" value="2"/>
</dbReference>
<dbReference type="PROSITE" id="PS50837">
    <property type="entry name" value="NACHT"/>
    <property type="match status" value="1"/>
</dbReference>
<dbReference type="PANTHER" id="PTHR46082">
    <property type="entry name" value="ATP/GTP-BINDING PROTEIN-RELATED"/>
    <property type="match status" value="1"/>
</dbReference>
<evidence type="ECO:0000256" key="3">
    <source>
        <dbReference type="SAM" id="MobiDB-lite"/>
    </source>
</evidence>
<dbReference type="PANTHER" id="PTHR46082:SF11">
    <property type="entry name" value="AAA+ ATPASE DOMAIN-CONTAINING PROTEIN-RELATED"/>
    <property type="match status" value="1"/>
</dbReference>